<dbReference type="Gene3D" id="3.40.710.10">
    <property type="entry name" value="DD-peptidase/beta-lactamase superfamily"/>
    <property type="match status" value="1"/>
</dbReference>
<feature type="domain" description="Beta-lactamase-related" evidence="1">
    <location>
        <begin position="34"/>
        <end position="322"/>
    </location>
</feature>
<sequence>MLRISLIYSLITLVFFSCKEKSEKDIVLDYYKQGKFNGTVLIVKEGKVVCDTALGYNRFEDKSRVTKNTPFYIASITKSFTAVGIMLLQQENLLSYDDKASLYSKDLPGYARNATIRQLLNHTSGLADYENVLILNKGKTTNLDVLNFLKKQSGLHFPSGSQFEYSNSGYIILGEIIAKISKQSYGQFIQDKILTPLKMKDSFIYDAETIPNAKMAKGYDMNKKPDDYFLLTVGDGSLYSTPSDLYKFDRALSKRQLLNLENSKLMYELPILKDGKPSEYGFGWFVSGYQAMHTGGVNGFRCLIWRDLKTNSCIIALTNQGDAFPVYEFLDAEKKVLQMDN</sequence>
<dbReference type="AlphaFoldDB" id="A0A3D9C2X1"/>
<evidence type="ECO:0000313" key="2">
    <source>
        <dbReference type="EMBL" id="REC60223.1"/>
    </source>
</evidence>
<gene>
    <name evidence="2" type="ORF">DRF65_22210</name>
</gene>
<dbReference type="SUPFAM" id="SSF56601">
    <property type="entry name" value="beta-lactamase/transpeptidase-like"/>
    <property type="match status" value="1"/>
</dbReference>
<dbReference type="InterPro" id="IPR012338">
    <property type="entry name" value="Beta-lactam/transpept-like"/>
</dbReference>
<dbReference type="PANTHER" id="PTHR46825:SF9">
    <property type="entry name" value="BETA-LACTAMASE-RELATED DOMAIN-CONTAINING PROTEIN"/>
    <property type="match status" value="1"/>
</dbReference>
<dbReference type="PROSITE" id="PS51257">
    <property type="entry name" value="PROKAR_LIPOPROTEIN"/>
    <property type="match status" value="1"/>
</dbReference>
<dbReference type="Pfam" id="PF00144">
    <property type="entry name" value="Beta-lactamase"/>
    <property type="match status" value="1"/>
</dbReference>
<accession>A0A3D9C2X1</accession>
<dbReference type="GO" id="GO:0016787">
    <property type="term" value="F:hydrolase activity"/>
    <property type="evidence" value="ECO:0007669"/>
    <property type="project" value="UniProtKB-KW"/>
</dbReference>
<name>A0A3D9C2X1_9FLAO</name>
<keyword evidence="2" id="KW-0378">Hydrolase</keyword>
<dbReference type="InterPro" id="IPR001466">
    <property type="entry name" value="Beta-lactam-related"/>
</dbReference>
<proteinExistence type="predicted"/>
<dbReference type="InterPro" id="IPR050491">
    <property type="entry name" value="AmpC-like"/>
</dbReference>
<dbReference type="EMBL" id="QNVT01000027">
    <property type="protein sequence ID" value="REC60223.1"/>
    <property type="molecule type" value="Genomic_DNA"/>
</dbReference>
<organism evidence="2 3">
    <name type="scientific">Chryseobacterium pennae</name>
    <dbReference type="NCBI Taxonomy" id="2258962"/>
    <lineage>
        <taxon>Bacteria</taxon>
        <taxon>Pseudomonadati</taxon>
        <taxon>Bacteroidota</taxon>
        <taxon>Flavobacteriia</taxon>
        <taxon>Flavobacteriales</taxon>
        <taxon>Weeksellaceae</taxon>
        <taxon>Chryseobacterium group</taxon>
        <taxon>Chryseobacterium</taxon>
    </lineage>
</organism>
<comment type="caution">
    <text evidence="2">The sequence shown here is derived from an EMBL/GenBank/DDBJ whole genome shotgun (WGS) entry which is preliminary data.</text>
</comment>
<evidence type="ECO:0000259" key="1">
    <source>
        <dbReference type="Pfam" id="PF00144"/>
    </source>
</evidence>
<keyword evidence="3" id="KW-1185">Reference proteome</keyword>
<reference evidence="3" key="1">
    <citation type="submission" date="2018-06" db="EMBL/GenBank/DDBJ databases">
        <authorList>
            <person name="Lum Nde A."/>
            <person name="Hugo C."/>
        </authorList>
    </citation>
    <scope>NUCLEOTIDE SEQUENCE [LARGE SCALE GENOMIC DNA]</scope>
    <source>
        <strain evidence="3">1_F178</strain>
    </source>
</reference>
<dbReference type="Proteomes" id="UP000256686">
    <property type="component" value="Unassembled WGS sequence"/>
</dbReference>
<evidence type="ECO:0000313" key="3">
    <source>
        <dbReference type="Proteomes" id="UP000256686"/>
    </source>
</evidence>
<protein>
    <submittedName>
        <fullName evidence="2">Serine hydrolase</fullName>
    </submittedName>
</protein>
<dbReference type="PANTHER" id="PTHR46825">
    <property type="entry name" value="D-ALANYL-D-ALANINE-CARBOXYPEPTIDASE/ENDOPEPTIDASE AMPH"/>
    <property type="match status" value="1"/>
</dbReference>